<accession>A0A7C4D2H4</accession>
<organism evidence="1">
    <name type="scientific">Thermofilum pendens</name>
    <dbReference type="NCBI Taxonomy" id="2269"/>
    <lineage>
        <taxon>Archaea</taxon>
        <taxon>Thermoproteota</taxon>
        <taxon>Thermoprotei</taxon>
        <taxon>Thermofilales</taxon>
        <taxon>Thermofilaceae</taxon>
        <taxon>Thermofilum</taxon>
    </lineage>
</organism>
<reference evidence="1" key="1">
    <citation type="journal article" date="2020" name="mSystems">
        <title>Genome- and Community-Level Interaction Insights into Carbon Utilization and Element Cycling Functions of Hydrothermarchaeota in Hydrothermal Sediment.</title>
        <authorList>
            <person name="Zhou Z."/>
            <person name="Liu Y."/>
            <person name="Xu W."/>
            <person name="Pan J."/>
            <person name="Luo Z.H."/>
            <person name="Li M."/>
        </authorList>
    </citation>
    <scope>NUCLEOTIDE SEQUENCE</scope>
    <source>
        <strain evidence="1">SpSt-649</strain>
    </source>
</reference>
<comment type="caution">
    <text evidence="1">The sequence shown here is derived from an EMBL/GenBank/DDBJ whole genome shotgun (WGS) entry which is preliminary data.</text>
</comment>
<name>A0A7C4D2H4_THEPE</name>
<dbReference type="EMBL" id="DTBQ01000003">
    <property type="protein sequence ID" value="HGM46136.1"/>
    <property type="molecule type" value="Genomic_DNA"/>
</dbReference>
<sequence>MGEGKARLRLEVGFESRAQRAWVKIWFLEPVEGTPEEVRRKWEEVVKKLEEEFPEYDDWEIPAWLAYTGRVRRGRGERCCRLEVVLPKGFYYAEVYARDYAPAGFKFRLTGDVEVSIELLKREGRDDFYYMGTYYPRRSEKEAPRGG</sequence>
<evidence type="ECO:0000313" key="1">
    <source>
        <dbReference type="EMBL" id="HGM46136.1"/>
    </source>
</evidence>
<protein>
    <submittedName>
        <fullName evidence="1">Uncharacterized protein</fullName>
    </submittedName>
</protein>
<dbReference type="AlphaFoldDB" id="A0A7C4D2H4"/>
<proteinExistence type="predicted"/>
<gene>
    <name evidence="1" type="ORF">ENU21_00075</name>
</gene>